<evidence type="ECO:0000256" key="11">
    <source>
        <dbReference type="ARBA" id="ARBA00047561"/>
    </source>
</evidence>
<keyword evidence="10" id="KW-0511">Multifunctional enzyme</keyword>
<dbReference type="InterPro" id="IPR000878">
    <property type="entry name" value="4pyrrol_Mease"/>
</dbReference>
<keyword evidence="9" id="KW-0627">Porphyrin biosynthesis</keyword>
<feature type="domain" description="Tetrapyrrole methylase" evidence="14">
    <location>
        <begin position="198"/>
        <end position="401"/>
    </location>
</feature>
<dbReference type="Proteomes" id="UP000225548">
    <property type="component" value="Unassembled WGS sequence"/>
</dbReference>
<name>A0A2A9E4M2_9MICO</name>
<keyword evidence="4 15" id="KW-0808">Transferase</keyword>
<evidence type="ECO:0000256" key="4">
    <source>
        <dbReference type="ARBA" id="ARBA00022679"/>
    </source>
</evidence>
<evidence type="ECO:0000256" key="1">
    <source>
        <dbReference type="ARBA" id="ARBA00005010"/>
    </source>
</evidence>
<dbReference type="InterPro" id="IPR012409">
    <property type="entry name" value="Sirohaem_synth"/>
</dbReference>
<dbReference type="GO" id="GO:0032259">
    <property type="term" value="P:methylation"/>
    <property type="evidence" value="ECO:0007669"/>
    <property type="project" value="UniProtKB-KW"/>
</dbReference>
<dbReference type="GO" id="GO:0019354">
    <property type="term" value="P:siroheme biosynthetic process"/>
    <property type="evidence" value="ECO:0007669"/>
    <property type="project" value="UniProtKB-UniPathway"/>
</dbReference>
<dbReference type="GO" id="GO:0051287">
    <property type="term" value="F:NAD binding"/>
    <property type="evidence" value="ECO:0007669"/>
    <property type="project" value="InterPro"/>
</dbReference>
<dbReference type="CDD" id="cd11642">
    <property type="entry name" value="SUMT"/>
    <property type="match status" value="1"/>
</dbReference>
<dbReference type="Gene3D" id="3.40.1010.10">
    <property type="entry name" value="Cobalt-precorrin-4 Transmethylase, Domain 1"/>
    <property type="match status" value="1"/>
</dbReference>
<keyword evidence="16" id="KW-1185">Reference proteome</keyword>
<accession>A0A2A9E4M2</accession>
<evidence type="ECO:0000259" key="14">
    <source>
        <dbReference type="Pfam" id="PF00590"/>
    </source>
</evidence>
<evidence type="ECO:0000256" key="9">
    <source>
        <dbReference type="ARBA" id="ARBA00023244"/>
    </source>
</evidence>
<dbReference type="SUPFAM" id="SSF53790">
    <property type="entry name" value="Tetrapyrrole methylase"/>
    <property type="match status" value="1"/>
</dbReference>
<gene>
    <name evidence="15" type="ORF">ATL42_1802</name>
</gene>
<dbReference type="InterPro" id="IPR035996">
    <property type="entry name" value="4pyrrol_Methylase_sf"/>
</dbReference>
<dbReference type="FunFam" id="3.40.1010.10:FF:000001">
    <property type="entry name" value="Siroheme synthase"/>
    <property type="match status" value="1"/>
</dbReference>
<keyword evidence="7" id="KW-0520">NAD</keyword>
<dbReference type="GO" id="GO:0009236">
    <property type="term" value="P:cobalamin biosynthetic process"/>
    <property type="evidence" value="ECO:0007669"/>
    <property type="project" value="UniProtKB-KW"/>
</dbReference>
<dbReference type="PANTHER" id="PTHR45790:SF3">
    <property type="entry name" value="S-ADENOSYL-L-METHIONINE-DEPENDENT UROPORPHYRINOGEN III METHYLTRANSFERASE, CHLOROPLASTIC"/>
    <property type="match status" value="1"/>
</dbReference>
<evidence type="ECO:0000256" key="10">
    <source>
        <dbReference type="ARBA" id="ARBA00023268"/>
    </source>
</evidence>
<dbReference type="InterPro" id="IPR014777">
    <property type="entry name" value="4pyrrole_Mease_sub1"/>
</dbReference>
<protein>
    <submittedName>
        <fullName evidence="15">Uroporphyrinogen-III C-methyltransferase</fullName>
    </submittedName>
</protein>
<keyword evidence="6" id="KW-0560">Oxidoreductase</keyword>
<evidence type="ECO:0000256" key="13">
    <source>
        <dbReference type="SAM" id="MobiDB-lite"/>
    </source>
</evidence>
<dbReference type="Gene3D" id="3.30.950.10">
    <property type="entry name" value="Methyltransferase, Cobalt-precorrin-4 Transmethylase, Domain 2"/>
    <property type="match status" value="1"/>
</dbReference>
<sequence length="432" mass="44502">MTDDAPSEIFPLGLRLTGRRVLLVGGGLVAARRARSLADAGARVNVVSPALCAPMSELVSAGTVVWEHEREYASGDLDGAWLVHAATGDRDADARVSADAEAQQVFCIAAGDAVAGTAWVPAVAHFDDVIVSVTSSSAKERNPRRSIRVRDAVERGLRDGTLPVRHTPPRPTAAAPGTGAATGTGDPAVTSPPTTGWVALVGGGPGRLDLLTVRARVLLTAADVVIIDRLAPRAILDELPRDVDVIDVGKTAGHHPIPQEAINALLVEHALAGRGVVRLKGGDPYVFGRGGEELDACEAAGIPTEVVPGVTSAISVPTAAGIPVTHRGLSRGFTVLTGHEDVGRVPAAADHTLILLMGVSHLPLTTAGLIANGRDPRTPAAVVEDGYGDRQRTTVGTLATISDLAVAAGVRPPAITVVGEVVRRSPAWVEQP</sequence>
<reference evidence="15 16" key="1">
    <citation type="submission" date="2017-10" db="EMBL/GenBank/DDBJ databases">
        <title>Sequencing the genomes of 1000 actinobacteria strains.</title>
        <authorList>
            <person name="Klenk H.-P."/>
        </authorList>
    </citation>
    <scope>NUCLEOTIDE SEQUENCE [LARGE SCALE GENOMIC DNA]</scope>
    <source>
        <strain evidence="15 16">DSM 18966</strain>
    </source>
</reference>
<dbReference type="NCBIfam" id="TIGR01469">
    <property type="entry name" value="cobA_cysG_Cterm"/>
    <property type="match status" value="1"/>
</dbReference>
<dbReference type="InterPro" id="IPR050161">
    <property type="entry name" value="Siro_Cobalamin_biosynth"/>
</dbReference>
<evidence type="ECO:0000256" key="8">
    <source>
        <dbReference type="ARBA" id="ARBA00023239"/>
    </source>
</evidence>
<dbReference type="OrthoDB" id="9815856at2"/>
<dbReference type="PIRSF" id="PIRSF036426">
    <property type="entry name" value="Sirohaem_synth"/>
    <property type="match status" value="1"/>
</dbReference>
<keyword evidence="3 15" id="KW-0489">Methyltransferase</keyword>
<dbReference type="NCBIfam" id="NF004790">
    <property type="entry name" value="PRK06136.1"/>
    <property type="match status" value="1"/>
</dbReference>
<evidence type="ECO:0000256" key="5">
    <source>
        <dbReference type="ARBA" id="ARBA00022691"/>
    </source>
</evidence>
<dbReference type="GO" id="GO:0043115">
    <property type="term" value="F:precorrin-2 dehydrogenase activity"/>
    <property type="evidence" value="ECO:0007669"/>
    <property type="project" value="UniProtKB-EC"/>
</dbReference>
<comment type="catalytic activity">
    <reaction evidence="11">
        <text>precorrin-2 + NAD(+) = sirohydrochlorin + NADH + 2 H(+)</text>
        <dbReference type="Rhea" id="RHEA:15613"/>
        <dbReference type="ChEBI" id="CHEBI:15378"/>
        <dbReference type="ChEBI" id="CHEBI:57540"/>
        <dbReference type="ChEBI" id="CHEBI:57945"/>
        <dbReference type="ChEBI" id="CHEBI:58351"/>
        <dbReference type="ChEBI" id="CHEBI:58827"/>
        <dbReference type="EC" id="1.3.1.76"/>
    </reaction>
</comment>
<dbReference type="EMBL" id="PDJG01000001">
    <property type="protein sequence ID" value="PFG33908.1"/>
    <property type="molecule type" value="Genomic_DNA"/>
</dbReference>
<dbReference type="Pfam" id="PF00590">
    <property type="entry name" value="TP_methylase"/>
    <property type="match status" value="1"/>
</dbReference>
<organism evidence="15 16">
    <name type="scientific">Sanguibacter antarcticus</name>
    <dbReference type="NCBI Taxonomy" id="372484"/>
    <lineage>
        <taxon>Bacteria</taxon>
        <taxon>Bacillati</taxon>
        <taxon>Actinomycetota</taxon>
        <taxon>Actinomycetes</taxon>
        <taxon>Micrococcales</taxon>
        <taxon>Sanguibacteraceae</taxon>
        <taxon>Sanguibacter</taxon>
    </lineage>
</organism>
<dbReference type="InterPro" id="IPR014776">
    <property type="entry name" value="4pyrrole_Mease_sub2"/>
</dbReference>
<comment type="caution">
    <text evidence="15">The sequence shown here is derived from an EMBL/GenBank/DDBJ whole genome shotgun (WGS) entry which is preliminary data.</text>
</comment>
<keyword evidence="5" id="KW-0949">S-adenosyl-L-methionine</keyword>
<dbReference type="RefSeq" id="WP_098455037.1">
    <property type="nucleotide sequence ID" value="NZ_PDJG01000001.1"/>
</dbReference>
<evidence type="ECO:0000313" key="15">
    <source>
        <dbReference type="EMBL" id="PFG33908.1"/>
    </source>
</evidence>
<dbReference type="GO" id="GO:0004851">
    <property type="term" value="F:uroporphyrin-III C-methyltransferase activity"/>
    <property type="evidence" value="ECO:0007669"/>
    <property type="project" value="InterPro"/>
</dbReference>
<dbReference type="GO" id="GO:0051266">
    <property type="term" value="F:sirohydrochlorin ferrochelatase activity"/>
    <property type="evidence" value="ECO:0007669"/>
    <property type="project" value="InterPro"/>
</dbReference>
<evidence type="ECO:0000256" key="7">
    <source>
        <dbReference type="ARBA" id="ARBA00023027"/>
    </source>
</evidence>
<feature type="active site" description="Proton acceptor" evidence="12">
    <location>
        <position position="228"/>
    </location>
</feature>
<evidence type="ECO:0000256" key="12">
    <source>
        <dbReference type="PIRSR" id="PIRSR036426-1"/>
    </source>
</evidence>
<dbReference type="InterPro" id="IPR036291">
    <property type="entry name" value="NAD(P)-bd_dom_sf"/>
</dbReference>
<evidence type="ECO:0000313" key="16">
    <source>
        <dbReference type="Proteomes" id="UP000225548"/>
    </source>
</evidence>
<dbReference type="UniPathway" id="UPA00262">
    <property type="reaction ID" value="UER00222"/>
</dbReference>
<dbReference type="NCBIfam" id="TIGR01470">
    <property type="entry name" value="cysG_Nterm"/>
    <property type="match status" value="1"/>
</dbReference>
<keyword evidence="8" id="KW-0456">Lyase</keyword>
<keyword evidence="2" id="KW-0169">Cobalamin biosynthesis</keyword>
<comment type="pathway">
    <text evidence="1">Porphyrin-containing compound metabolism; siroheme biosynthesis; sirohydrochlorin from precorrin-2: step 1/1.</text>
</comment>
<dbReference type="InterPro" id="IPR006366">
    <property type="entry name" value="CobA/CysG_C"/>
</dbReference>
<dbReference type="SUPFAM" id="SSF51735">
    <property type="entry name" value="NAD(P)-binding Rossmann-fold domains"/>
    <property type="match status" value="1"/>
</dbReference>
<evidence type="ECO:0000256" key="2">
    <source>
        <dbReference type="ARBA" id="ARBA00022573"/>
    </source>
</evidence>
<dbReference type="AlphaFoldDB" id="A0A2A9E4M2"/>
<dbReference type="InterPro" id="IPR006367">
    <property type="entry name" value="Sirohaem_synthase_N"/>
</dbReference>
<feature type="compositionally biased region" description="Low complexity" evidence="13">
    <location>
        <begin position="172"/>
        <end position="189"/>
    </location>
</feature>
<evidence type="ECO:0000256" key="6">
    <source>
        <dbReference type="ARBA" id="ARBA00023002"/>
    </source>
</evidence>
<dbReference type="PANTHER" id="PTHR45790">
    <property type="entry name" value="SIROHEME SYNTHASE-RELATED"/>
    <property type="match status" value="1"/>
</dbReference>
<feature type="region of interest" description="Disordered" evidence="13">
    <location>
        <begin position="158"/>
        <end position="190"/>
    </location>
</feature>
<dbReference type="Gene3D" id="3.40.50.720">
    <property type="entry name" value="NAD(P)-binding Rossmann-like Domain"/>
    <property type="match status" value="1"/>
</dbReference>
<evidence type="ECO:0000256" key="3">
    <source>
        <dbReference type="ARBA" id="ARBA00022603"/>
    </source>
</evidence>
<proteinExistence type="predicted"/>
<feature type="active site" description="Proton donor" evidence="12">
    <location>
        <position position="250"/>
    </location>
</feature>
<dbReference type="Pfam" id="PF13241">
    <property type="entry name" value="NAD_binding_7"/>
    <property type="match status" value="1"/>
</dbReference>